<sequence length="179" mass="19575">MGGRFRASRGGVSVSFTEVEVTVLRQLLGELLELLATRDDGEAADPLAAMVGIGTETRRPEDPALARLFPDAYRDDPDAASDFRRYTEASLRERKTAAARTALATLDDGPGRRTLDRGAAVAWLGTLNDLRLAMGERLHITEDWEADLADLAEDDPRAYAVAVYDLLTMMQDSLVHALD</sequence>
<evidence type="ECO:0000313" key="1">
    <source>
        <dbReference type="EMBL" id="RJK97160.1"/>
    </source>
</evidence>
<organism evidence="1 2">
    <name type="scientific">Vallicoccus soli</name>
    <dbReference type="NCBI Taxonomy" id="2339232"/>
    <lineage>
        <taxon>Bacteria</taxon>
        <taxon>Bacillati</taxon>
        <taxon>Actinomycetota</taxon>
        <taxon>Actinomycetes</taxon>
        <taxon>Motilibacterales</taxon>
        <taxon>Vallicoccaceae</taxon>
        <taxon>Vallicoccus</taxon>
    </lineage>
</organism>
<dbReference type="AlphaFoldDB" id="A0A3A3YZI2"/>
<comment type="caution">
    <text evidence="1">The sequence shown here is derived from an EMBL/GenBank/DDBJ whole genome shotgun (WGS) entry which is preliminary data.</text>
</comment>
<dbReference type="Proteomes" id="UP000265614">
    <property type="component" value="Unassembled WGS sequence"/>
</dbReference>
<proteinExistence type="predicted"/>
<dbReference type="OrthoDB" id="3268479at2"/>
<dbReference type="Pfam" id="PF09438">
    <property type="entry name" value="DUF2017"/>
    <property type="match status" value="1"/>
</dbReference>
<protein>
    <submittedName>
        <fullName evidence="1">DUF2017 domain-containing protein</fullName>
    </submittedName>
</protein>
<reference evidence="1 2" key="1">
    <citation type="submission" date="2018-09" db="EMBL/GenBank/DDBJ databases">
        <title>YIM 75000 draft genome.</title>
        <authorList>
            <person name="Tang S."/>
            <person name="Feng Y."/>
        </authorList>
    </citation>
    <scope>NUCLEOTIDE SEQUENCE [LARGE SCALE GENOMIC DNA]</scope>
    <source>
        <strain evidence="1 2">YIM 75000</strain>
    </source>
</reference>
<dbReference type="EMBL" id="QZEZ01000002">
    <property type="protein sequence ID" value="RJK97160.1"/>
    <property type="molecule type" value="Genomic_DNA"/>
</dbReference>
<gene>
    <name evidence="1" type="ORF">D5H78_08165</name>
</gene>
<evidence type="ECO:0000313" key="2">
    <source>
        <dbReference type="Proteomes" id="UP000265614"/>
    </source>
</evidence>
<keyword evidence="2" id="KW-1185">Reference proteome</keyword>
<name>A0A3A3YZI2_9ACTN</name>
<accession>A0A3A3YZI2</accession>
<dbReference type="InterPro" id="IPR018561">
    <property type="entry name" value="AosR"/>
</dbReference>
<dbReference type="RefSeq" id="WP_119949876.1">
    <property type="nucleotide sequence ID" value="NZ_QZEZ01000002.1"/>
</dbReference>